<dbReference type="InterPro" id="IPR050963">
    <property type="entry name" value="Sirohydro_Cobaltochel/CbiX"/>
</dbReference>
<evidence type="ECO:0000256" key="3">
    <source>
        <dbReference type="SAM" id="SignalP"/>
    </source>
</evidence>
<dbReference type="Gene3D" id="3.40.50.1400">
    <property type="match status" value="2"/>
</dbReference>
<keyword evidence="3" id="KW-0732">Signal</keyword>
<feature type="binding site" evidence="2">
    <location>
        <position position="225"/>
    </location>
    <ligand>
        <name>Co(2+)</name>
        <dbReference type="ChEBI" id="CHEBI:48828"/>
    </ligand>
</feature>
<accession>R4KCE5</accession>
<gene>
    <name evidence="4" type="ORF">Desgi_0689</name>
</gene>
<proteinExistence type="predicted"/>
<feature type="chain" id="PRO_5038505861" evidence="3">
    <location>
        <begin position="22"/>
        <end position="312"/>
    </location>
</feature>
<dbReference type="InterPro" id="IPR010388">
    <property type="entry name" value="Anaerobic_Co-chelatase"/>
</dbReference>
<reference evidence="4 5" key="1">
    <citation type="submission" date="2012-01" db="EMBL/GenBank/DDBJ databases">
        <title>Complete sequence of Desulfotomaculum gibsoniae DSM 7213.</title>
        <authorList>
            <consortium name="US DOE Joint Genome Institute"/>
            <person name="Lucas S."/>
            <person name="Han J."/>
            <person name="Lapidus A."/>
            <person name="Cheng J.-F."/>
            <person name="Goodwin L."/>
            <person name="Pitluck S."/>
            <person name="Peters L."/>
            <person name="Ovchinnikova G."/>
            <person name="Teshima H."/>
            <person name="Detter J.C."/>
            <person name="Han C."/>
            <person name="Tapia R."/>
            <person name="Land M."/>
            <person name="Hauser L."/>
            <person name="Kyrpides N."/>
            <person name="Ivanova N."/>
            <person name="Pagani I."/>
            <person name="Parshina S."/>
            <person name="Plugge C."/>
            <person name="Muyzer G."/>
            <person name="Kuever J."/>
            <person name="Ivanova A."/>
            <person name="Nazina T."/>
            <person name="Klenk H.-P."/>
            <person name="Brambilla E."/>
            <person name="Spring S."/>
            <person name="Stams A.F."/>
            <person name="Woyke T."/>
        </authorList>
    </citation>
    <scope>NUCLEOTIDE SEQUENCE [LARGE SCALE GENOMIC DNA]</scope>
    <source>
        <strain evidence="4 5">DSM 7213</strain>
    </source>
</reference>
<feature type="active site" description="Proton acceptor" evidence="1">
    <location>
        <position position="195"/>
    </location>
</feature>
<name>R4KCE5_9FIRM</name>
<sequence>MRLKNVIALLLSFCFTVGILAGCGGNQGDSQQEDQGHQAQKTGTDKKAILVVSFGTSYNDTRKACIESVENKIKDTFQDYEIKRAFTSEIIIKKLKERDNLVIDNPDQALQKLKDEGFTQIVVQPLHIIPGVEYDEVRAVVAKYENEFDNIVLGRPILYSKGGEDIPDDYTIAVEAFKQQLPELTDDTAVVLMGHGTHHPANAAYVCLQSVLDDMGLAVYVGTVEGYPSLDNVKKRLKNNQIKNVILMPYMLVAGDHAQNDMAGDEEDSWKTQLKEDGYVVDVYLHGLGENPAYQDIYVQHVQDAIAAGESH</sequence>
<dbReference type="AlphaFoldDB" id="R4KCE5"/>
<keyword evidence="2" id="KW-0479">Metal-binding</keyword>
<dbReference type="SUPFAM" id="SSF53800">
    <property type="entry name" value="Chelatase"/>
    <property type="match status" value="1"/>
</dbReference>
<dbReference type="CDD" id="cd03413">
    <property type="entry name" value="CbiK_C"/>
    <property type="match status" value="1"/>
</dbReference>
<organism evidence="4 5">
    <name type="scientific">Desulfoscipio gibsoniae DSM 7213</name>
    <dbReference type="NCBI Taxonomy" id="767817"/>
    <lineage>
        <taxon>Bacteria</taxon>
        <taxon>Bacillati</taxon>
        <taxon>Bacillota</taxon>
        <taxon>Clostridia</taxon>
        <taxon>Eubacteriales</taxon>
        <taxon>Desulfallaceae</taxon>
        <taxon>Desulfoscipio</taxon>
    </lineage>
</organism>
<evidence type="ECO:0000256" key="2">
    <source>
        <dbReference type="PIRSR" id="PIRSR033579-3"/>
    </source>
</evidence>
<dbReference type="HOGENOM" id="CLU_036584_1_1_9"/>
<dbReference type="GO" id="GO:0016852">
    <property type="term" value="F:sirohydrochlorin cobaltochelatase activity"/>
    <property type="evidence" value="ECO:0007669"/>
    <property type="project" value="InterPro"/>
</dbReference>
<dbReference type="GO" id="GO:0046872">
    <property type="term" value="F:metal ion binding"/>
    <property type="evidence" value="ECO:0007669"/>
    <property type="project" value="UniProtKB-KW"/>
</dbReference>
<dbReference type="PROSITE" id="PS51257">
    <property type="entry name" value="PROKAR_LIPOPROTEIN"/>
    <property type="match status" value="1"/>
</dbReference>
<keyword evidence="2" id="KW-0170">Cobalt</keyword>
<dbReference type="CDD" id="cd03412">
    <property type="entry name" value="CbiK_N"/>
    <property type="match status" value="1"/>
</dbReference>
<protein>
    <submittedName>
        <fullName evidence="4">Cobalamin biosynthesis protein CbiK, Co2+ chelatase</fullName>
    </submittedName>
</protein>
<dbReference type="STRING" id="767817.Desgi_0689"/>
<dbReference type="Pfam" id="PF06180">
    <property type="entry name" value="CbiK"/>
    <property type="match status" value="1"/>
</dbReference>
<dbReference type="PANTHER" id="PTHR33542:SF3">
    <property type="entry name" value="SIROHYDROCHLORIN FERROCHELATASE, CHLOROPLASTIC"/>
    <property type="match status" value="1"/>
</dbReference>
<evidence type="ECO:0000256" key="1">
    <source>
        <dbReference type="PIRSR" id="PIRSR033579-1"/>
    </source>
</evidence>
<evidence type="ECO:0000313" key="4">
    <source>
        <dbReference type="EMBL" id="AGL00244.1"/>
    </source>
</evidence>
<feature type="binding site" evidence="2">
    <location>
        <position position="257"/>
    </location>
    <ligand>
        <name>Co(2+)</name>
        <dbReference type="ChEBI" id="CHEBI:48828"/>
    </ligand>
</feature>
<dbReference type="EMBL" id="CP003273">
    <property type="protein sequence ID" value="AGL00244.1"/>
    <property type="molecule type" value="Genomic_DNA"/>
</dbReference>
<evidence type="ECO:0000313" key="5">
    <source>
        <dbReference type="Proteomes" id="UP000013520"/>
    </source>
</evidence>
<dbReference type="RefSeq" id="WP_006520892.1">
    <property type="nucleotide sequence ID" value="NC_021184.1"/>
</dbReference>
<dbReference type="KEGG" id="dgi:Desgi_0689"/>
<dbReference type="Proteomes" id="UP000013520">
    <property type="component" value="Chromosome"/>
</dbReference>
<dbReference type="PANTHER" id="PTHR33542">
    <property type="entry name" value="SIROHYDROCHLORIN FERROCHELATASE, CHLOROPLASTIC"/>
    <property type="match status" value="1"/>
</dbReference>
<feature type="binding site" evidence="2">
    <location>
        <position position="195"/>
    </location>
    <ligand>
        <name>Co(2+)</name>
        <dbReference type="ChEBI" id="CHEBI:48828"/>
    </ligand>
</feature>
<dbReference type="eggNOG" id="COG4822">
    <property type="taxonomic scope" value="Bacteria"/>
</dbReference>
<dbReference type="GO" id="GO:0019251">
    <property type="term" value="P:anaerobic cobalamin biosynthetic process"/>
    <property type="evidence" value="ECO:0007669"/>
    <property type="project" value="InterPro"/>
</dbReference>
<keyword evidence="5" id="KW-1185">Reference proteome</keyword>
<dbReference type="PIRSF" id="PIRSF033579">
    <property type="entry name" value="Anaer_Co_chel"/>
    <property type="match status" value="1"/>
</dbReference>
<feature type="signal peptide" evidence="3">
    <location>
        <begin position="1"/>
        <end position="21"/>
    </location>
</feature>